<accession>A0A8J2JSA5</accession>
<proteinExistence type="predicted"/>
<sequence>WTDIFVHALKSRNPPSCSQMPTASNSTSYVRTFLDELPAASGYITGNSKPAKPIGSKSGAARSATVPSMFDGCPKWTLTSRTCLVVVHSTSMTLAA</sequence>
<organism evidence="1 2">
    <name type="scientific">Allacma fusca</name>
    <dbReference type="NCBI Taxonomy" id="39272"/>
    <lineage>
        <taxon>Eukaryota</taxon>
        <taxon>Metazoa</taxon>
        <taxon>Ecdysozoa</taxon>
        <taxon>Arthropoda</taxon>
        <taxon>Hexapoda</taxon>
        <taxon>Collembola</taxon>
        <taxon>Symphypleona</taxon>
        <taxon>Sminthuridae</taxon>
        <taxon>Allacma</taxon>
    </lineage>
</organism>
<reference evidence="1" key="1">
    <citation type="submission" date="2021-06" db="EMBL/GenBank/DDBJ databases">
        <authorList>
            <person name="Hodson N. C."/>
            <person name="Mongue J. A."/>
            <person name="Jaron S. K."/>
        </authorList>
    </citation>
    <scope>NUCLEOTIDE SEQUENCE</scope>
</reference>
<name>A0A8J2JSA5_9HEXA</name>
<keyword evidence="2" id="KW-1185">Reference proteome</keyword>
<protein>
    <submittedName>
        <fullName evidence="1">Uncharacterized protein</fullName>
    </submittedName>
</protein>
<comment type="caution">
    <text evidence="1">The sequence shown here is derived from an EMBL/GenBank/DDBJ whole genome shotgun (WGS) entry which is preliminary data.</text>
</comment>
<dbReference type="Proteomes" id="UP000708208">
    <property type="component" value="Unassembled WGS sequence"/>
</dbReference>
<feature type="non-terminal residue" evidence="1">
    <location>
        <position position="1"/>
    </location>
</feature>
<dbReference type="AlphaFoldDB" id="A0A8J2JSA5"/>
<evidence type="ECO:0000313" key="1">
    <source>
        <dbReference type="EMBL" id="CAG7723972.1"/>
    </source>
</evidence>
<evidence type="ECO:0000313" key="2">
    <source>
        <dbReference type="Proteomes" id="UP000708208"/>
    </source>
</evidence>
<dbReference type="EMBL" id="CAJVCH010104367">
    <property type="protein sequence ID" value="CAG7723972.1"/>
    <property type="molecule type" value="Genomic_DNA"/>
</dbReference>
<gene>
    <name evidence="1" type="ORF">AFUS01_LOCUS13024</name>
</gene>